<proteinExistence type="inferred from homology"/>
<evidence type="ECO:0000256" key="8">
    <source>
        <dbReference type="ARBA" id="ARBA00039103"/>
    </source>
</evidence>
<dbReference type="InterPro" id="IPR059000">
    <property type="entry name" value="ATPase_P-type_domA"/>
</dbReference>
<feature type="transmembrane region" description="Helical" evidence="10">
    <location>
        <begin position="7"/>
        <end position="24"/>
    </location>
</feature>
<feature type="transmembrane region" description="Helical" evidence="10">
    <location>
        <begin position="30"/>
        <end position="50"/>
    </location>
</feature>
<keyword evidence="6" id="KW-0406">Ion transport</keyword>
<feature type="domain" description="P-type ATPase A" evidence="11">
    <location>
        <begin position="112"/>
        <end position="211"/>
    </location>
</feature>
<evidence type="ECO:0000256" key="1">
    <source>
        <dbReference type="ARBA" id="ARBA00004651"/>
    </source>
</evidence>
<dbReference type="PRINTS" id="PR00120">
    <property type="entry name" value="HATPASE"/>
</dbReference>
<name>A0A0R2HWF4_CARDV</name>
<dbReference type="InterPro" id="IPR001757">
    <property type="entry name" value="P_typ_ATPase"/>
</dbReference>
<dbReference type="AlphaFoldDB" id="A0A0R2HWF4"/>
<dbReference type="Proteomes" id="UP000051658">
    <property type="component" value="Unassembled WGS sequence"/>
</dbReference>
<evidence type="ECO:0000256" key="10">
    <source>
        <dbReference type="RuleBase" id="RU362081"/>
    </source>
</evidence>
<dbReference type="GO" id="GO:0008551">
    <property type="term" value="F:P-type cadmium transporter activity"/>
    <property type="evidence" value="ECO:0007669"/>
    <property type="project" value="UniProtKB-EC"/>
</dbReference>
<dbReference type="PRINTS" id="PR00119">
    <property type="entry name" value="CATATPASE"/>
</dbReference>
<dbReference type="SUPFAM" id="SSF81653">
    <property type="entry name" value="Calcium ATPase, transduction domain A"/>
    <property type="match status" value="1"/>
</dbReference>
<dbReference type="PANTHER" id="PTHR48085:SF5">
    <property type="entry name" value="CADMIUM_ZINC-TRANSPORTING ATPASE HMA4-RELATED"/>
    <property type="match status" value="1"/>
</dbReference>
<keyword evidence="10" id="KW-1003">Cell membrane</keyword>
<evidence type="ECO:0000256" key="9">
    <source>
        <dbReference type="ARBA" id="ARBA00049338"/>
    </source>
</evidence>
<evidence type="ECO:0000313" key="12">
    <source>
        <dbReference type="EMBL" id="KRN56779.1"/>
    </source>
</evidence>
<dbReference type="CDD" id="cd07544">
    <property type="entry name" value="P-type_ATPase_HM"/>
    <property type="match status" value="1"/>
</dbReference>
<accession>A0A0R2HWF4</accession>
<dbReference type="PATRIC" id="fig|1449336.4.peg.802"/>
<dbReference type="EC" id="7.2.2.21" evidence="8"/>
<dbReference type="Pfam" id="PF00122">
    <property type="entry name" value="E1-E2_ATPase"/>
    <property type="match status" value="1"/>
</dbReference>
<dbReference type="InterPro" id="IPR023298">
    <property type="entry name" value="ATPase_P-typ_TM_dom_sf"/>
</dbReference>
<evidence type="ECO:0000259" key="11">
    <source>
        <dbReference type="Pfam" id="PF00122"/>
    </source>
</evidence>
<gene>
    <name evidence="12" type="ORF">IV74_GL000787</name>
</gene>
<keyword evidence="13" id="KW-1185">Reference proteome</keyword>
<feature type="transmembrane region" description="Helical" evidence="10">
    <location>
        <begin position="550"/>
        <end position="569"/>
    </location>
</feature>
<dbReference type="SUPFAM" id="SSF81665">
    <property type="entry name" value="Calcium ATPase, transmembrane domain M"/>
    <property type="match status" value="1"/>
</dbReference>
<dbReference type="InterPro" id="IPR036412">
    <property type="entry name" value="HAD-like_sf"/>
</dbReference>
<dbReference type="InterPro" id="IPR018303">
    <property type="entry name" value="ATPase_P-typ_P_site"/>
</dbReference>
<keyword evidence="4 10" id="KW-0812">Transmembrane</keyword>
<dbReference type="GeneID" id="89587727"/>
<keyword evidence="10" id="KW-0067">ATP-binding</keyword>
<dbReference type="GO" id="GO:0005886">
    <property type="term" value="C:plasma membrane"/>
    <property type="evidence" value="ECO:0007669"/>
    <property type="project" value="UniProtKB-SubCell"/>
</dbReference>
<dbReference type="PROSITE" id="PS00154">
    <property type="entry name" value="ATPASE_E1_E2"/>
    <property type="match status" value="1"/>
</dbReference>
<sequence>MRNDKKLYLVISVGIIALILEFLFQQNNLAQGLITIAGVIMSGVMFIGMVKTLRSGSYGVDILAITAIIATLAVGEYWASLIILIMLTGGDSLEDYAAKKARSELKSLLDNSPQIAHKYEGDQLVELPVEKVKVKDVLVVKPGEVVPVDGTVLSGQSLFDEASLTGESKPVNKQVGDSLMSGSVNGDGAITMAVDKLAADSQFQHIVRLVKESEQQPAHFVRLADRYAVPFTIIAYLIAGIAWYISKDPKRFAEVLVVASPCPLILAAPIAMVSGMSRSSRNGIIIKTGTTIEKLATANSIAFDKTGTLTNGVLSVDQIQTTGTITNEKMVLLAASAEQQSGHILAKSLMSYVGNQNLLKASKIEESIGNGVAAEVEGQEIKVGKLAFVAPNQTPEGIKQTALFISVNNQYAGFITFTDTIRSEAKETISQLKAEGLTKVMMLTGDQKDVATTIAKEVGITDVNAECLPGDKIAALKEIPDSERPIIMVGDGVNDAPSLTIADIGIAMGAHGSTAASESADVVILKDDLSKVSTVIQLSKDTMKIAKESVLLGILICTILMLVASTGIIPALLGAALQEVVDVVSIFSALRARKDRKIKSIN</sequence>
<dbReference type="GO" id="GO:0005524">
    <property type="term" value="F:ATP binding"/>
    <property type="evidence" value="ECO:0007669"/>
    <property type="project" value="UniProtKB-UniRule"/>
</dbReference>
<feature type="transmembrane region" description="Helical" evidence="10">
    <location>
        <begin position="227"/>
        <end position="245"/>
    </location>
</feature>
<dbReference type="Gene3D" id="2.70.150.10">
    <property type="entry name" value="Calcium-transporting ATPase, cytoplasmic transduction domain A"/>
    <property type="match status" value="1"/>
</dbReference>
<comment type="subcellular location">
    <subcellularLocation>
        <location evidence="1">Cell membrane</location>
        <topology evidence="1">Multi-pass membrane protein</topology>
    </subcellularLocation>
</comment>
<dbReference type="FunFam" id="2.70.150.10:FF:000002">
    <property type="entry name" value="Copper-transporting ATPase 1, putative"/>
    <property type="match status" value="1"/>
</dbReference>
<dbReference type="GO" id="GO:0046872">
    <property type="term" value="F:metal ion binding"/>
    <property type="evidence" value="ECO:0007669"/>
    <property type="project" value="UniProtKB-KW"/>
</dbReference>
<evidence type="ECO:0000313" key="13">
    <source>
        <dbReference type="Proteomes" id="UP000051658"/>
    </source>
</evidence>
<dbReference type="SUPFAM" id="SSF56784">
    <property type="entry name" value="HAD-like"/>
    <property type="match status" value="1"/>
</dbReference>
<dbReference type="eggNOG" id="COG2217">
    <property type="taxonomic scope" value="Bacteria"/>
</dbReference>
<evidence type="ECO:0000256" key="6">
    <source>
        <dbReference type="ARBA" id="ARBA00023065"/>
    </source>
</evidence>
<evidence type="ECO:0000256" key="2">
    <source>
        <dbReference type="ARBA" id="ARBA00006024"/>
    </source>
</evidence>
<keyword evidence="10" id="KW-0547">Nucleotide-binding</keyword>
<keyword evidence="10" id="KW-0479">Metal-binding</keyword>
<reference evidence="12 13" key="1">
    <citation type="journal article" date="2015" name="Genome Announc.">
        <title>Expanding the biotechnology potential of lactobacilli through comparative genomics of 213 strains and associated genera.</title>
        <authorList>
            <person name="Sun Z."/>
            <person name="Harris H.M."/>
            <person name="McCann A."/>
            <person name="Guo C."/>
            <person name="Argimon S."/>
            <person name="Zhang W."/>
            <person name="Yang X."/>
            <person name="Jeffery I.B."/>
            <person name="Cooney J.C."/>
            <person name="Kagawa T.F."/>
            <person name="Liu W."/>
            <person name="Song Y."/>
            <person name="Salvetti E."/>
            <person name="Wrobel A."/>
            <person name="Rasinkangas P."/>
            <person name="Parkhill J."/>
            <person name="Rea M.C."/>
            <person name="O'Sullivan O."/>
            <person name="Ritari J."/>
            <person name="Douillard F.P."/>
            <person name="Paul Ross R."/>
            <person name="Yang R."/>
            <person name="Briner A.E."/>
            <person name="Felis G.E."/>
            <person name="de Vos W.M."/>
            <person name="Barrangou R."/>
            <person name="Klaenhammer T.R."/>
            <person name="Caufield P.W."/>
            <person name="Cui Y."/>
            <person name="Zhang H."/>
            <person name="O'Toole P.W."/>
        </authorList>
    </citation>
    <scope>NUCLEOTIDE SEQUENCE [LARGE SCALE GENOMIC DNA]</scope>
    <source>
        <strain evidence="12 13">DSM 20623</strain>
    </source>
</reference>
<keyword evidence="3" id="KW-0104">Cadmium</keyword>
<feature type="transmembrane region" description="Helical" evidence="10">
    <location>
        <begin position="62"/>
        <end position="87"/>
    </location>
</feature>
<dbReference type="NCBIfam" id="TIGR01512">
    <property type="entry name" value="ATPase-IB2_Cd"/>
    <property type="match status" value="1"/>
</dbReference>
<dbReference type="InterPro" id="IPR023214">
    <property type="entry name" value="HAD_sf"/>
</dbReference>
<dbReference type="RefSeq" id="WP_034572456.1">
    <property type="nucleotide sequence ID" value="NZ_JQBS01000018.1"/>
</dbReference>
<dbReference type="GO" id="GO:0016887">
    <property type="term" value="F:ATP hydrolysis activity"/>
    <property type="evidence" value="ECO:0007669"/>
    <property type="project" value="InterPro"/>
</dbReference>
<keyword evidence="6" id="KW-0813">Transport</keyword>
<dbReference type="InterPro" id="IPR027256">
    <property type="entry name" value="P-typ_ATPase_IB"/>
</dbReference>
<dbReference type="InterPro" id="IPR051014">
    <property type="entry name" value="Cation_Transport_ATPase_IB"/>
</dbReference>
<organism evidence="12 13">
    <name type="scientific">Carnobacterium divergens DSM 20623</name>
    <dbReference type="NCBI Taxonomy" id="1449336"/>
    <lineage>
        <taxon>Bacteria</taxon>
        <taxon>Bacillati</taxon>
        <taxon>Bacillota</taxon>
        <taxon>Bacilli</taxon>
        <taxon>Lactobacillales</taxon>
        <taxon>Carnobacteriaceae</taxon>
        <taxon>Carnobacterium</taxon>
    </lineage>
</organism>
<dbReference type="InterPro" id="IPR008250">
    <property type="entry name" value="ATPase_P-typ_transduc_dom_A_sf"/>
</dbReference>
<dbReference type="Gene3D" id="3.40.1110.10">
    <property type="entry name" value="Calcium-transporting ATPase, cytoplasmic domain N"/>
    <property type="match status" value="1"/>
</dbReference>
<evidence type="ECO:0000256" key="3">
    <source>
        <dbReference type="ARBA" id="ARBA00022539"/>
    </source>
</evidence>
<dbReference type="NCBIfam" id="TIGR01525">
    <property type="entry name" value="ATPase-IB_hvy"/>
    <property type="match status" value="1"/>
</dbReference>
<dbReference type="EMBL" id="JQBS01000018">
    <property type="protein sequence ID" value="KRN56779.1"/>
    <property type="molecule type" value="Genomic_DNA"/>
</dbReference>
<dbReference type="Pfam" id="PF00702">
    <property type="entry name" value="Hydrolase"/>
    <property type="match status" value="1"/>
</dbReference>
<comment type="similarity">
    <text evidence="2 10">Belongs to the cation transport ATPase (P-type) (TC 3.A.3) family. Type IB subfamily.</text>
</comment>
<comment type="caution">
    <text evidence="12">The sequence shown here is derived from an EMBL/GenBank/DDBJ whole genome shotgun (WGS) entry which is preliminary data.</text>
</comment>
<evidence type="ECO:0000256" key="4">
    <source>
        <dbReference type="ARBA" id="ARBA00022692"/>
    </source>
</evidence>
<keyword evidence="5 10" id="KW-1133">Transmembrane helix</keyword>
<comment type="catalytic activity">
    <reaction evidence="9">
        <text>Cd(2+)(in) + ATP + H2O = Cd(2+)(out) + ADP + phosphate + H(+)</text>
        <dbReference type="Rhea" id="RHEA:12132"/>
        <dbReference type="ChEBI" id="CHEBI:15377"/>
        <dbReference type="ChEBI" id="CHEBI:15378"/>
        <dbReference type="ChEBI" id="CHEBI:30616"/>
        <dbReference type="ChEBI" id="CHEBI:43474"/>
        <dbReference type="ChEBI" id="CHEBI:48775"/>
        <dbReference type="ChEBI" id="CHEBI:456216"/>
        <dbReference type="EC" id="7.2.2.21"/>
    </reaction>
</comment>
<evidence type="ECO:0000256" key="5">
    <source>
        <dbReference type="ARBA" id="ARBA00022989"/>
    </source>
</evidence>
<dbReference type="PANTHER" id="PTHR48085">
    <property type="entry name" value="CADMIUM/ZINC-TRANSPORTING ATPASE HMA2-RELATED"/>
    <property type="match status" value="1"/>
</dbReference>
<dbReference type="InterPro" id="IPR023299">
    <property type="entry name" value="ATPase_P-typ_cyto_dom_N"/>
</dbReference>
<evidence type="ECO:0000256" key="7">
    <source>
        <dbReference type="ARBA" id="ARBA00023136"/>
    </source>
</evidence>
<protein>
    <recommendedName>
        <fullName evidence="8">Cd(2+)-exporting ATPase</fullName>
        <ecNumber evidence="8">7.2.2.21</ecNumber>
    </recommendedName>
</protein>
<dbReference type="NCBIfam" id="TIGR01494">
    <property type="entry name" value="ATPase_P-type"/>
    <property type="match status" value="2"/>
</dbReference>
<keyword evidence="7 10" id="KW-0472">Membrane</keyword>
<dbReference type="Gene3D" id="3.40.50.1000">
    <property type="entry name" value="HAD superfamily/HAD-like"/>
    <property type="match status" value="1"/>
</dbReference>